<organism evidence="4 5">
    <name type="scientific">Bradyrhizobium japonicum</name>
    <dbReference type="NCBI Taxonomy" id="375"/>
    <lineage>
        <taxon>Bacteria</taxon>
        <taxon>Pseudomonadati</taxon>
        <taxon>Pseudomonadota</taxon>
        <taxon>Alphaproteobacteria</taxon>
        <taxon>Hyphomicrobiales</taxon>
        <taxon>Nitrobacteraceae</taxon>
        <taxon>Bradyrhizobium</taxon>
    </lineage>
</organism>
<accession>A0A1L3F6W6</accession>
<dbReference type="SUPFAM" id="SSF55729">
    <property type="entry name" value="Acyl-CoA N-acyltransferases (Nat)"/>
    <property type="match status" value="1"/>
</dbReference>
<dbReference type="PROSITE" id="PS51186">
    <property type="entry name" value="GNAT"/>
    <property type="match status" value="1"/>
</dbReference>
<feature type="domain" description="N-acetyltransferase" evidence="3">
    <location>
        <begin position="3"/>
        <end position="150"/>
    </location>
</feature>
<dbReference type="Pfam" id="PF13673">
    <property type="entry name" value="Acetyltransf_10"/>
    <property type="match status" value="1"/>
</dbReference>
<keyword evidence="2" id="KW-0012">Acyltransferase</keyword>
<proteinExistence type="predicted"/>
<name>A0A1L3F6W6_BRAJP</name>
<gene>
    <name evidence="4" type="ORF">BKD09_11970</name>
</gene>
<dbReference type="InterPro" id="IPR000182">
    <property type="entry name" value="GNAT_dom"/>
</dbReference>
<keyword evidence="1 4" id="KW-0808">Transferase</keyword>
<evidence type="ECO:0000256" key="1">
    <source>
        <dbReference type="ARBA" id="ARBA00022679"/>
    </source>
</evidence>
<dbReference type="InterPro" id="IPR050832">
    <property type="entry name" value="Bact_Acetyltransf"/>
</dbReference>
<dbReference type="OrthoDB" id="7356080at2"/>
<dbReference type="PANTHER" id="PTHR43877">
    <property type="entry name" value="AMINOALKYLPHOSPHONATE N-ACETYLTRANSFERASE-RELATED-RELATED"/>
    <property type="match status" value="1"/>
</dbReference>
<evidence type="ECO:0000313" key="4">
    <source>
        <dbReference type="EMBL" id="APG09050.1"/>
    </source>
</evidence>
<evidence type="ECO:0000259" key="3">
    <source>
        <dbReference type="PROSITE" id="PS51186"/>
    </source>
</evidence>
<reference evidence="4 5" key="1">
    <citation type="submission" date="2016-11" db="EMBL/GenBank/DDBJ databases">
        <title>Complete Genome Sequence of Bradyrhizobium sp. strain J5, an isolated from soybean nodule in Hokkaido.</title>
        <authorList>
            <person name="Kanehara K."/>
        </authorList>
    </citation>
    <scope>NUCLEOTIDE SEQUENCE [LARGE SCALE GENOMIC DNA]</scope>
    <source>
        <strain evidence="4 5">J5</strain>
    </source>
</reference>
<dbReference type="EMBL" id="CP017637">
    <property type="protein sequence ID" value="APG09050.1"/>
    <property type="molecule type" value="Genomic_DNA"/>
</dbReference>
<sequence>MECTIRPAREEDSGEISAVILRALRETNARDYTDKIIERVEHSFSPTAVLELIRKRTVLVAALGGRVVGTASLDESVVRTVFVAPDVQAQGIGKFLMAEIERIAREREIALLTVPSSVTAESFYTRLGFKAVRDSYFGDERTIIMERSLAAVS</sequence>
<dbReference type="CDD" id="cd04301">
    <property type="entry name" value="NAT_SF"/>
    <property type="match status" value="1"/>
</dbReference>
<evidence type="ECO:0000256" key="2">
    <source>
        <dbReference type="ARBA" id="ARBA00023315"/>
    </source>
</evidence>
<dbReference type="InterPro" id="IPR016181">
    <property type="entry name" value="Acyl_CoA_acyltransferase"/>
</dbReference>
<dbReference type="Proteomes" id="UP000181962">
    <property type="component" value="Chromosome"/>
</dbReference>
<dbReference type="GO" id="GO:0016747">
    <property type="term" value="F:acyltransferase activity, transferring groups other than amino-acyl groups"/>
    <property type="evidence" value="ECO:0007669"/>
    <property type="project" value="InterPro"/>
</dbReference>
<dbReference type="Gene3D" id="3.40.630.30">
    <property type="match status" value="1"/>
</dbReference>
<dbReference type="RefSeq" id="WP_071910023.1">
    <property type="nucleotide sequence ID" value="NZ_CP017637.1"/>
</dbReference>
<protein>
    <submittedName>
        <fullName evidence="4">GNAT family N-acetyltransferase</fullName>
    </submittedName>
</protein>
<evidence type="ECO:0000313" key="5">
    <source>
        <dbReference type="Proteomes" id="UP000181962"/>
    </source>
</evidence>
<dbReference type="AlphaFoldDB" id="A0A1L3F6W6"/>
<dbReference type="PANTHER" id="PTHR43877:SF1">
    <property type="entry name" value="ACETYLTRANSFERASE"/>
    <property type="match status" value="1"/>
</dbReference>